<dbReference type="EMBL" id="JSYL01000012">
    <property type="protein sequence ID" value="KIA87988.1"/>
    <property type="molecule type" value="Genomic_DNA"/>
</dbReference>
<dbReference type="OrthoDB" id="1098070at2"/>
<protein>
    <recommendedName>
        <fullName evidence="3">Plasmid stabilization protein</fullName>
    </recommendedName>
</protein>
<reference evidence="1 2" key="1">
    <citation type="submission" date="2014-10" db="EMBL/GenBank/DDBJ databases">
        <title>Kaistella jeonii genome.</title>
        <authorList>
            <person name="Clayton J.T."/>
            <person name="Newman J.D."/>
        </authorList>
    </citation>
    <scope>NUCLEOTIDE SEQUENCE [LARGE SCALE GENOMIC DNA]</scope>
    <source>
        <strain evidence="1 2">DSM 17048</strain>
    </source>
</reference>
<evidence type="ECO:0008006" key="3">
    <source>
        <dbReference type="Google" id="ProtNLM"/>
    </source>
</evidence>
<accession>A0A0C1F7W9</accession>
<dbReference type="InterPro" id="IPR035093">
    <property type="entry name" value="RelE/ParE_toxin_dom_sf"/>
</dbReference>
<sequence length="99" mass="12084">MRVQFTDESLEDLYEIENYLLEKWSITVFDNFIDRFYSIVEIILEGNVIFQKYEDTDYHKILLTKNNTLIYLVENDVLKIIRILQNFQNPEHNYKDILD</sequence>
<dbReference type="Gene3D" id="3.30.2310.20">
    <property type="entry name" value="RelE-like"/>
    <property type="match status" value="1"/>
</dbReference>
<name>A0A0C1F7W9_9FLAO</name>
<dbReference type="Proteomes" id="UP000031473">
    <property type="component" value="Unassembled WGS sequence"/>
</dbReference>
<dbReference type="RefSeq" id="WP_039354180.1">
    <property type="nucleotide sequence ID" value="NZ_FOLA01000006.1"/>
</dbReference>
<proteinExistence type="predicted"/>
<evidence type="ECO:0000313" key="1">
    <source>
        <dbReference type="EMBL" id="KIA87988.1"/>
    </source>
</evidence>
<organism evidence="1 2">
    <name type="scientific">Kaistella jeonii</name>
    <dbReference type="NCBI Taxonomy" id="266749"/>
    <lineage>
        <taxon>Bacteria</taxon>
        <taxon>Pseudomonadati</taxon>
        <taxon>Bacteroidota</taxon>
        <taxon>Flavobacteriia</taxon>
        <taxon>Flavobacteriales</taxon>
        <taxon>Weeksellaceae</taxon>
        <taxon>Chryseobacterium group</taxon>
        <taxon>Kaistella</taxon>
    </lineage>
</organism>
<comment type="caution">
    <text evidence="1">The sequence shown here is derived from an EMBL/GenBank/DDBJ whole genome shotgun (WGS) entry which is preliminary data.</text>
</comment>
<dbReference type="AlphaFoldDB" id="A0A0C1F7W9"/>
<keyword evidence="2" id="KW-1185">Reference proteome</keyword>
<dbReference type="STRING" id="266749.SAMN05421876_10640"/>
<evidence type="ECO:0000313" key="2">
    <source>
        <dbReference type="Proteomes" id="UP000031473"/>
    </source>
</evidence>
<gene>
    <name evidence="1" type="ORF">OA86_13165</name>
</gene>